<comment type="similarity">
    <text evidence="1">Belongs to the site-specific recombinase resolvase family.</text>
</comment>
<dbReference type="PANTHER" id="PTHR30461:SF26">
    <property type="entry name" value="RESOLVASE HOMOLOG YNEB"/>
    <property type="match status" value="1"/>
</dbReference>
<protein>
    <submittedName>
        <fullName evidence="7">Putative serine recombinase</fullName>
    </submittedName>
</protein>
<evidence type="ECO:0000259" key="5">
    <source>
        <dbReference type="PROSITE" id="PS50943"/>
    </source>
</evidence>
<dbReference type="PROSITE" id="PS00397">
    <property type="entry name" value="RECOMBINASES_1"/>
    <property type="match status" value="1"/>
</dbReference>
<dbReference type="SUPFAM" id="SSF47413">
    <property type="entry name" value="lambda repressor-like DNA-binding domains"/>
    <property type="match status" value="1"/>
</dbReference>
<evidence type="ECO:0000256" key="4">
    <source>
        <dbReference type="ARBA" id="ARBA00023172"/>
    </source>
</evidence>
<dbReference type="PANTHER" id="PTHR30461">
    <property type="entry name" value="DNA-INVERTASE FROM LAMBDOID PROPHAGE"/>
    <property type="match status" value="1"/>
</dbReference>
<dbReference type="InterPro" id="IPR006119">
    <property type="entry name" value="Resolv_N"/>
</dbReference>
<dbReference type="InterPro" id="IPR010982">
    <property type="entry name" value="Lambda_DNA-bd_dom_sf"/>
</dbReference>
<dbReference type="Pfam" id="PF00239">
    <property type="entry name" value="Resolvase"/>
    <property type="match status" value="1"/>
</dbReference>
<evidence type="ECO:0000256" key="3">
    <source>
        <dbReference type="ARBA" id="ARBA00023125"/>
    </source>
</evidence>
<dbReference type="CDD" id="cd03768">
    <property type="entry name" value="SR_ResInv"/>
    <property type="match status" value="1"/>
</dbReference>
<evidence type="ECO:0000313" key="7">
    <source>
        <dbReference type="EMBL" id="AHI51275.1"/>
    </source>
</evidence>
<feature type="domain" description="Resolvase/invertase-type recombinase catalytic" evidence="6">
    <location>
        <begin position="5"/>
        <end position="147"/>
    </location>
</feature>
<dbReference type="InterPro" id="IPR006118">
    <property type="entry name" value="Recombinase_CS"/>
</dbReference>
<keyword evidence="7" id="KW-0614">Plasmid</keyword>
<dbReference type="SMART" id="SM00857">
    <property type="entry name" value="Resolvase"/>
    <property type="match status" value="1"/>
</dbReference>
<dbReference type="InterPro" id="IPR001387">
    <property type="entry name" value="Cro/C1-type_HTH"/>
</dbReference>
<dbReference type="Gene3D" id="3.40.50.1390">
    <property type="entry name" value="Resolvase, N-terminal catalytic domain"/>
    <property type="match status" value="1"/>
</dbReference>
<evidence type="ECO:0000256" key="2">
    <source>
        <dbReference type="ARBA" id="ARBA00022908"/>
    </source>
</evidence>
<accession>A0A023JEI9</accession>
<dbReference type="InterPro" id="IPR036162">
    <property type="entry name" value="Resolvase-like_N_sf"/>
</dbReference>
<geneLocation type="plasmid" evidence="7">
    <name>pCc1</name>
</geneLocation>
<keyword evidence="4" id="KW-0233">DNA recombination</keyword>
<feature type="domain" description="HTH cro/C1-type" evidence="5">
    <location>
        <begin position="164"/>
        <end position="192"/>
    </location>
</feature>
<dbReference type="PROSITE" id="PS50943">
    <property type="entry name" value="HTH_CROC1"/>
    <property type="match status" value="1"/>
</dbReference>
<evidence type="ECO:0000259" key="6">
    <source>
        <dbReference type="PROSITE" id="PS51736"/>
    </source>
</evidence>
<keyword evidence="3" id="KW-0238">DNA-binding</keyword>
<dbReference type="Gene3D" id="1.10.10.60">
    <property type="entry name" value="Homeodomain-like"/>
    <property type="match status" value="1"/>
</dbReference>
<dbReference type="EMBL" id="KF733444">
    <property type="protein sequence ID" value="AHI51275.1"/>
    <property type="molecule type" value="Genomic_DNA"/>
</dbReference>
<dbReference type="InterPro" id="IPR006120">
    <property type="entry name" value="Resolvase_HTH_dom"/>
</dbReference>
<organism evidence="7">
    <name type="scientific">Cylindrotheca closterium</name>
    <dbReference type="NCBI Taxonomy" id="2856"/>
    <lineage>
        <taxon>Eukaryota</taxon>
        <taxon>Sar</taxon>
        <taxon>Stramenopiles</taxon>
        <taxon>Ochrophyta</taxon>
        <taxon>Bacillariophyta</taxon>
        <taxon>Bacillariophyceae</taxon>
        <taxon>Bacillariophycidae</taxon>
        <taxon>Bacillariales</taxon>
        <taxon>Bacillariaceae</taxon>
        <taxon>Cylindrotheca</taxon>
    </lineage>
</organism>
<dbReference type="GO" id="GO:0015074">
    <property type="term" value="P:DNA integration"/>
    <property type="evidence" value="ECO:0007669"/>
    <property type="project" value="UniProtKB-KW"/>
</dbReference>
<keyword evidence="2" id="KW-0229">DNA integration</keyword>
<name>A0A023JEI9_9STRA</name>
<dbReference type="InterPro" id="IPR050639">
    <property type="entry name" value="SSR_resolvase"/>
</dbReference>
<gene>
    <name evidence="7" type="primary">serC</name>
</gene>
<dbReference type="SUPFAM" id="SSF53041">
    <property type="entry name" value="Resolvase-like"/>
    <property type="match status" value="1"/>
</dbReference>
<dbReference type="Pfam" id="PF02796">
    <property type="entry name" value="HTH_7"/>
    <property type="match status" value="1"/>
</dbReference>
<sequence length="218" mass="25152">MQINKKYGYIRVSSKSQESNSSIKYQKEQLIQNGIQPENIRVEVGSATNEIKSRLVFQKLIQEELRSNDLLMVTKIDRCSRNTLEFLKLQDLLFKKKITFVALDLPTSIDLATNKLIATTLSGIAEFENNRRKDRQKQGIRAAQQQGKYTGRKSIINQTLIQKVKNLKENKNLSVTEISKVLGISRPTIYKILKKELNYVPYNRLVKNVNQEAIHETK</sequence>
<evidence type="ECO:0000256" key="1">
    <source>
        <dbReference type="ARBA" id="ARBA00009913"/>
    </source>
</evidence>
<dbReference type="AlphaFoldDB" id="A0A023JEI9"/>
<proteinExistence type="inferred from homology"/>
<dbReference type="PROSITE" id="PS51736">
    <property type="entry name" value="RECOMBINASES_3"/>
    <property type="match status" value="1"/>
</dbReference>
<reference evidence="7" key="1">
    <citation type="journal article" date="2014" name="Genome Biol. Evol.">
        <title>Serial gene losses and foreign DNA underlie size and sequence variation in the plastid genomes of diatoms.</title>
        <authorList>
            <person name="Ruck E.C."/>
            <person name="Nakov T."/>
            <person name="Jansen R.K."/>
            <person name="Theriot E.C."/>
            <person name="Alverson A.J."/>
        </authorList>
    </citation>
    <scope>NUCLEOTIDE SEQUENCE</scope>
    <source>
        <strain evidence="7">CCMP1855</strain>
        <plasmid evidence="7">pCc1</plasmid>
    </source>
</reference>
<dbReference type="GO" id="GO:0000150">
    <property type="term" value="F:DNA strand exchange activity"/>
    <property type="evidence" value="ECO:0007669"/>
    <property type="project" value="InterPro"/>
</dbReference>
<dbReference type="GO" id="GO:0003677">
    <property type="term" value="F:DNA binding"/>
    <property type="evidence" value="ECO:0007669"/>
    <property type="project" value="UniProtKB-KW"/>
</dbReference>